<dbReference type="PRINTS" id="PR01021">
    <property type="entry name" value="OMPADOMAIN"/>
</dbReference>
<dbReference type="InterPro" id="IPR006665">
    <property type="entry name" value="OmpA-like"/>
</dbReference>
<reference evidence="6 7" key="1">
    <citation type="submission" date="2017-01" db="EMBL/GenBank/DDBJ databases">
        <title>Complete genome of Tateyamaria omphalii DOK1-4 isolated from seawater in Dokdo.</title>
        <authorList>
            <person name="Kim J.H."/>
            <person name="Chi W.-J."/>
        </authorList>
    </citation>
    <scope>NUCLEOTIDE SEQUENCE [LARGE SCALE GENOMIC DNA]</scope>
    <source>
        <strain evidence="6 7">DOK1-4</strain>
        <plasmid evidence="6 7">pDOK1-4-5</plasmid>
    </source>
</reference>
<name>A0A1P8N1T3_9RHOB</name>
<accession>A0A1P8N1T3</accession>
<proteinExistence type="predicted"/>
<dbReference type="EMBL" id="CP019317">
    <property type="protein sequence ID" value="APX14275.1"/>
    <property type="molecule type" value="Genomic_DNA"/>
</dbReference>
<comment type="subcellular location">
    <subcellularLocation>
        <location evidence="1">Cell outer membrane</location>
    </subcellularLocation>
</comment>
<gene>
    <name evidence="6" type="ORF">BWR18_20720</name>
</gene>
<protein>
    <recommendedName>
        <fullName evidence="5">OmpA-like domain-containing protein</fullName>
    </recommendedName>
</protein>
<evidence type="ECO:0000313" key="7">
    <source>
        <dbReference type="Proteomes" id="UP000186336"/>
    </source>
</evidence>
<dbReference type="InterPro" id="IPR050330">
    <property type="entry name" value="Bact_OuterMem_StrucFunc"/>
</dbReference>
<evidence type="ECO:0000256" key="1">
    <source>
        <dbReference type="ARBA" id="ARBA00004442"/>
    </source>
</evidence>
<dbReference type="CDD" id="cd07185">
    <property type="entry name" value="OmpA_C-like"/>
    <property type="match status" value="1"/>
</dbReference>
<evidence type="ECO:0000256" key="4">
    <source>
        <dbReference type="PROSITE-ProRule" id="PRU00473"/>
    </source>
</evidence>
<dbReference type="Pfam" id="PF00691">
    <property type="entry name" value="OmpA"/>
    <property type="match status" value="1"/>
</dbReference>
<evidence type="ECO:0000256" key="3">
    <source>
        <dbReference type="ARBA" id="ARBA00023237"/>
    </source>
</evidence>
<geneLocation type="plasmid" evidence="6 7">
    <name>pDOK1-4-5</name>
</geneLocation>
<dbReference type="RefSeq" id="WP_076630779.1">
    <property type="nucleotide sequence ID" value="NZ_CP019317.1"/>
</dbReference>
<evidence type="ECO:0000259" key="5">
    <source>
        <dbReference type="PROSITE" id="PS51123"/>
    </source>
</evidence>
<feature type="domain" description="OmpA-like" evidence="5">
    <location>
        <begin position="17"/>
        <end position="135"/>
    </location>
</feature>
<dbReference type="SUPFAM" id="SSF103088">
    <property type="entry name" value="OmpA-like"/>
    <property type="match status" value="1"/>
</dbReference>
<dbReference type="AlphaFoldDB" id="A0A1P8N1T3"/>
<dbReference type="KEGG" id="tom:BWR18_20720"/>
<dbReference type="GO" id="GO:0009279">
    <property type="term" value="C:cell outer membrane"/>
    <property type="evidence" value="ECO:0007669"/>
    <property type="project" value="UniProtKB-SubCell"/>
</dbReference>
<evidence type="ECO:0000313" key="6">
    <source>
        <dbReference type="EMBL" id="APX14275.1"/>
    </source>
</evidence>
<dbReference type="PANTHER" id="PTHR30329">
    <property type="entry name" value="STATOR ELEMENT OF FLAGELLAR MOTOR COMPLEX"/>
    <property type="match status" value="1"/>
</dbReference>
<evidence type="ECO:0000256" key="2">
    <source>
        <dbReference type="ARBA" id="ARBA00023136"/>
    </source>
</evidence>
<dbReference type="PROSITE" id="PS51123">
    <property type="entry name" value="OMPA_2"/>
    <property type="match status" value="1"/>
</dbReference>
<dbReference type="InterPro" id="IPR036737">
    <property type="entry name" value="OmpA-like_sf"/>
</dbReference>
<dbReference type="Gene3D" id="3.30.1330.60">
    <property type="entry name" value="OmpA-like domain"/>
    <property type="match status" value="1"/>
</dbReference>
<keyword evidence="2 4" id="KW-0472">Membrane</keyword>
<sequence length="136" mass="14782">MNSNAKRGINIQGQLPPAVDLPRVNLTVNFELGSSQLTTDGMIALRSLAKALLDPKLSKMTFQVGGHTDGRGDAAFNQGLSEQRARAVVEHLTTFYEVPVGQLIPIGYGFNQPMDPGNLMNPLNRRVEIINLDPLS</sequence>
<organism evidence="6 7">
    <name type="scientific">Tateyamaria omphalii</name>
    <dbReference type="NCBI Taxonomy" id="299262"/>
    <lineage>
        <taxon>Bacteria</taxon>
        <taxon>Pseudomonadati</taxon>
        <taxon>Pseudomonadota</taxon>
        <taxon>Alphaproteobacteria</taxon>
        <taxon>Rhodobacterales</taxon>
        <taxon>Roseobacteraceae</taxon>
        <taxon>Tateyamaria</taxon>
    </lineage>
</organism>
<keyword evidence="7" id="KW-1185">Reference proteome</keyword>
<keyword evidence="6" id="KW-0614">Plasmid</keyword>
<keyword evidence="3" id="KW-0998">Cell outer membrane</keyword>
<dbReference type="InterPro" id="IPR006664">
    <property type="entry name" value="OMP_bac"/>
</dbReference>
<dbReference type="Proteomes" id="UP000186336">
    <property type="component" value="Plasmid pDOK1-4-5"/>
</dbReference>
<dbReference type="PANTHER" id="PTHR30329:SF21">
    <property type="entry name" value="LIPOPROTEIN YIAD-RELATED"/>
    <property type="match status" value="1"/>
</dbReference>